<dbReference type="Proteomes" id="UP000053257">
    <property type="component" value="Unassembled WGS sequence"/>
</dbReference>
<dbReference type="AlphaFoldDB" id="A0A0C3NBR6"/>
<organism evidence="2 3">
    <name type="scientific">Phlebiopsis gigantea (strain 11061_1 CR5-6)</name>
    <name type="common">White-rot fungus</name>
    <name type="synonym">Peniophora gigantea</name>
    <dbReference type="NCBI Taxonomy" id="745531"/>
    <lineage>
        <taxon>Eukaryota</taxon>
        <taxon>Fungi</taxon>
        <taxon>Dikarya</taxon>
        <taxon>Basidiomycota</taxon>
        <taxon>Agaricomycotina</taxon>
        <taxon>Agaricomycetes</taxon>
        <taxon>Polyporales</taxon>
        <taxon>Phanerochaetaceae</taxon>
        <taxon>Phlebiopsis</taxon>
    </lineage>
</organism>
<dbReference type="EMBL" id="KN840722">
    <property type="protein sequence ID" value="KIP01919.1"/>
    <property type="molecule type" value="Genomic_DNA"/>
</dbReference>
<dbReference type="InterPro" id="IPR046496">
    <property type="entry name" value="DUF6589"/>
</dbReference>
<protein>
    <recommendedName>
        <fullName evidence="1">DUF6589 domain-containing protein</fullName>
    </recommendedName>
</protein>
<keyword evidence="3" id="KW-1185">Reference proteome</keyword>
<proteinExistence type="predicted"/>
<accession>A0A0C3NBR6</accession>
<dbReference type="OrthoDB" id="3207600at2759"/>
<sequence length="504" mass="58303">VVISMLLFARNRATNAFQVVFGIFLASAGASRRVLDTCNHMALSVSYSTVQRCLITLSESAKKHARTFCARRDRLFAVVYDNINFTLRKASQRLDSRTQQLNATTSAVFSLPSNFTRSAYKTALCIAERAKRAGGRQKMTVRELTPTPAEQTQLAAAFKYHVSLLLLKHSPGFVKRTRIQKRLWKHTKKLKPRVRVLSHEKTEFFPLPALDQEEASVSGTIKVVTRIFRELLGFSVELIDTELRLMVGDWLTIRNLRLMKAERVDELSSFQRMDWVQEVPMPFHFQLNAMYMLFRTHIGHANDNDPGSLEHHRQLLRRAKLDTSKPEYNKAKELLRHSLIARVLDCTRYIDLFSLLIQEYTTTSSGHAMLESKDEVLAHAVFFLRDALIFEEFDSAIHDADVGRMHTVYSFWLFMMRGARCHNYGNELLEMKAQFKYEFPELLGRIVERTWLVNRWGKKGRSIPTDLYLEHNNGFTKVTYYMATLSDTVAILTLCHLEHVCRKR</sequence>
<evidence type="ECO:0000313" key="3">
    <source>
        <dbReference type="Proteomes" id="UP000053257"/>
    </source>
</evidence>
<gene>
    <name evidence="2" type="ORF">PHLGIDRAFT_79897</name>
</gene>
<name>A0A0C3NBR6_PHLG1</name>
<evidence type="ECO:0000313" key="2">
    <source>
        <dbReference type="EMBL" id="KIP01919.1"/>
    </source>
</evidence>
<feature type="non-terminal residue" evidence="2">
    <location>
        <position position="1"/>
    </location>
</feature>
<feature type="domain" description="DUF6589" evidence="1">
    <location>
        <begin position="140"/>
        <end position="481"/>
    </location>
</feature>
<dbReference type="HOGENOM" id="CLU_007061_0_0_1"/>
<evidence type="ECO:0000259" key="1">
    <source>
        <dbReference type="Pfam" id="PF20231"/>
    </source>
</evidence>
<dbReference type="Pfam" id="PF20231">
    <property type="entry name" value="DUF6589"/>
    <property type="match status" value="1"/>
</dbReference>
<reference evidence="2 3" key="1">
    <citation type="journal article" date="2014" name="PLoS Genet.">
        <title>Analysis of the Phlebiopsis gigantea genome, transcriptome and secretome provides insight into its pioneer colonization strategies of wood.</title>
        <authorList>
            <person name="Hori C."/>
            <person name="Ishida T."/>
            <person name="Igarashi K."/>
            <person name="Samejima M."/>
            <person name="Suzuki H."/>
            <person name="Master E."/>
            <person name="Ferreira P."/>
            <person name="Ruiz-Duenas F.J."/>
            <person name="Held B."/>
            <person name="Canessa P."/>
            <person name="Larrondo L.F."/>
            <person name="Schmoll M."/>
            <person name="Druzhinina I.S."/>
            <person name="Kubicek C.P."/>
            <person name="Gaskell J.A."/>
            <person name="Kersten P."/>
            <person name="St John F."/>
            <person name="Glasner J."/>
            <person name="Sabat G."/>
            <person name="Splinter BonDurant S."/>
            <person name="Syed K."/>
            <person name="Yadav J."/>
            <person name="Mgbeahuruike A.C."/>
            <person name="Kovalchuk A."/>
            <person name="Asiegbu F.O."/>
            <person name="Lackner G."/>
            <person name="Hoffmeister D."/>
            <person name="Rencoret J."/>
            <person name="Gutierrez A."/>
            <person name="Sun H."/>
            <person name="Lindquist E."/>
            <person name="Barry K."/>
            <person name="Riley R."/>
            <person name="Grigoriev I.V."/>
            <person name="Henrissat B."/>
            <person name="Kues U."/>
            <person name="Berka R.M."/>
            <person name="Martinez A.T."/>
            <person name="Covert S.F."/>
            <person name="Blanchette R.A."/>
            <person name="Cullen D."/>
        </authorList>
    </citation>
    <scope>NUCLEOTIDE SEQUENCE [LARGE SCALE GENOMIC DNA]</scope>
    <source>
        <strain evidence="2 3">11061_1 CR5-6</strain>
    </source>
</reference>
<dbReference type="STRING" id="745531.A0A0C3NBR6"/>